<dbReference type="KEGG" id="cbaa:SRAA_1315"/>
<dbReference type="PANTHER" id="PTHR13343:SF17">
    <property type="entry name" value="CELLULAR REPRESSOR OF E1A-STIMULATED GENES, ISOFORM A"/>
    <property type="match status" value="1"/>
</dbReference>
<dbReference type="Gene3D" id="2.30.110.10">
    <property type="entry name" value="Electron Transport, Fmn-binding Protein, Chain A"/>
    <property type="match status" value="1"/>
</dbReference>
<evidence type="ECO:0000313" key="3">
    <source>
        <dbReference type="Proteomes" id="UP000067461"/>
    </source>
</evidence>
<dbReference type="Pfam" id="PF01243">
    <property type="entry name" value="PNPOx_N"/>
    <property type="match status" value="1"/>
</dbReference>
<accession>A0A060NQH9</accession>
<gene>
    <name evidence="2" type="ORF">SRAA_1315</name>
</gene>
<evidence type="ECO:0000259" key="1">
    <source>
        <dbReference type="Pfam" id="PF01243"/>
    </source>
</evidence>
<dbReference type="InterPro" id="IPR014419">
    <property type="entry name" value="HutZ"/>
</dbReference>
<organism evidence="2 3">
    <name type="scientific">Serpentinimonas raichei</name>
    <dbReference type="NCBI Taxonomy" id="1458425"/>
    <lineage>
        <taxon>Bacteria</taxon>
        <taxon>Pseudomonadati</taxon>
        <taxon>Pseudomonadota</taxon>
        <taxon>Betaproteobacteria</taxon>
        <taxon>Burkholderiales</taxon>
        <taxon>Comamonadaceae</taxon>
        <taxon>Serpentinimonas</taxon>
    </lineage>
</organism>
<reference evidence="2 3" key="1">
    <citation type="journal article" date="2014" name="Nat. Commun.">
        <title>Physiological and genomic features of highly alkaliphilic hydrogen-utilizing Betaproteobacteria from a continental serpentinizing site.</title>
        <authorList>
            <person name="Suzuki S."/>
            <person name="Kuenen J.G."/>
            <person name="Schipper K."/>
            <person name="van der Velde S."/>
            <person name="Ishii S."/>
            <person name="Wu A."/>
            <person name="Sorokin D.Y."/>
            <person name="Tenney A."/>
            <person name="Meng X.Y."/>
            <person name="Morrill P.L."/>
            <person name="Kamagata Y."/>
            <person name="Muyzer G."/>
            <person name="Nealson K.H."/>
        </authorList>
    </citation>
    <scope>NUCLEOTIDE SEQUENCE [LARGE SCALE GENOMIC DNA]</scope>
    <source>
        <strain evidence="2 3">A1</strain>
    </source>
</reference>
<dbReference type="Proteomes" id="UP000067461">
    <property type="component" value="Chromosome"/>
</dbReference>
<dbReference type="SUPFAM" id="SSF50475">
    <property type="entry name" value="FMN-binding split barrel"/>
    <property type="match status" value="1"/>
</dbReference>
<proteinExistence type="predicted"/>
<feature type="domain" description="Pyridoxamine 5'-phosphate oxidase N-terminal" evidence="1">
    <location>
        <begin position="17"/>
        <end position="145"/>
    </location>
</feature>
<dbReference type="GO" id="GO:0005737">
    <property type="term" value="C:cytoplasm"/>
    <property type="evidence" value="ECO:0007669"/>
    <property type="project" value="UniProtKB-ARBA"/>
</dbReference>
<dbReference type="InterPro" id="IPR011576">
    <property type="entry name" value="Pyridox_Oxase_N"/>
</dbReference>
<dbReference type="EMBL" id="AP014568">
    <property type="protein sequence ID" value="BAO81169.1"/>
    <property type="molecule type" value="Genomic_DNA"/>
</dbReference>
<name>A0A060NQH9_9BURK</name>
<protein>
    <submittedName>
        <fullName evidence="2">Putative heme iron utilization protein</fullName>
    </submittedName>
</protein>
<evidence type="ECO:0000313" key="2">
    <source>
        <dbReference type="EMBL" id="BAO81169.1"/>
    </source>
</evidence>
<dbReference type="AlphaFoldDB" id="A0A060NQH9"/>
<dbReference type="PIRSF" id="PIRSF004633">
    <property type="entry name" value="UCP_PLP_oxd"/>
    <property type="match status" value="1"/>
</dbReference>
<dbReference type="HOGENOM" id="CLU_093808_2_0_4"/>
<dbReference type="RefSeq" id="WP_197538500.1">
    <property type="nucleotide sequence ID" value="NZ_AP014568.1"/>
</dbReference>
<keyword evidence="3" id="KW-1185">Reference proteome</keyword>
<sequence>MHYTARVSMTDADLHLLQRLLQAQRLAALATLHRGEPAASMVPFALLPECGSALIHVSRLATHSKDMQEQPAVALLILAEAQADDNPLARPRLSLKGRALPCPLESPRYAAARAAYLERLPEAQELFSFPDFSLFLVEPQAARFVAGFGRAYALTAERWRAVLAPTASAAGN</sequence>
<dbReference type="InterPro" id="IPR012349">
    <property type="entry name" value="Split_barrel_FMN-bd"/>
</dbReference>
<dbReference type="STRING" id="1458425.SRAA_1315"/>
<dbReference type="PANTHER" id="PTHR13343">
    <property type="entry name" value="CREG1 PROTEIN"/>
    <property type="match status" value="1"/>
</dbReference>